<dbReference type="PRINTS" id="PR00364">
    <property type="entry name" value="DISEASERSIST"/>
</dbReference>
<dbReference type="InterPro" id="IPR027417">
    <property type="entry name" value="P-loop_NTPase"/>
</dbReference>
<dbReference type="Pfam" id="PF23559">
    <property type="entry name" value="WHD_DRP"/>
    <property type="match status" value="1"/>
</dbReference>
<dbReference type="EMBL" id="JACEFO010001748">
    <property type="protein sequence ID" value="KAF8711580.1"/>
    <property type="molecule type" value="Genomic_DNA"/>
</dbReference>
<evidence type="ECO:0000259" key="3">
    <source>
        <dbReference type="Pfam" id="PF23559"/>
    </source>
</evidence>
<organism evidence="4 5">
    <name type="scientific">Digitaria exilis</name>
    <dbReference type="NCBI Taxonomy" id="1010633"/>
    <lineage>
        <taxon>Eukaryota</taxon>
        <taxon>Viridiplantae</taxon>
        <taxon>Streptophyta</taxon>
        <taxon>Embryophyta</taxon>
        <taxon>Tracheophyta</taxon>
        <taxon>Spermatophyta</taxon>
        <taxon>Magnoliopsida</taxon>
        <taxon>Liliopsida</taxon>
        <taxon>Poales</taxon>
        <taxon>Poaceae</taxon>
        <taxon>PACMAD clade</taxon>
        <taxon>Panicoideae</taxon>
        <taxon>Panicodae</taxon>
        <taxon>Paniceae</taxon>
        <taxon>Anthephorinae</taxon>
        <taxon>Digitaria</taxon>
    </lineage>
</organism>
<evidence type="ECO:0000313" key="5">
    <source>
        <dbReference type="Proteomes" id="UP000636709"/>
    </source>
</evidence>
<accession>A0A835BUM6</accession>
<dbReference type="PANTHER" id="PTHR36766">
    <property type="entry name" value="PLANT BROAD-SPECTRUM MILDEW RESISTANCE PROTEIN RPW8"/>
    <property type="match status" value="1"/>
</dbReference>
<keyword evidence="1" id="KW-0611">Plant defense</keyword>
<keyword evidence="5" id="KW-1185">Reference proteome</keyword>
<protein>
    <submittedName>
        <fullName evidence="4">Uncharacterized protein</fullName>
    </submittedName>
</protein>
<dbReference type="InterPro" id="IPR042197">
    <property type="entry name" value="Apaf_helical"/>
</dbReference>
<dbReference type="Pfam" id="PF00931">
    <property type="entry name" value="NB-ARC"/>
    <property type="match status" value="1"/>
</dbReference>
<dbReference type="OrthoDB" id="691996at2759"/>
<dbReference type="Gene3D" id="3.40.50.300">
    <property type="entry name" value="P-loop containing nucleotide triphosphate hydrolases"/>
    <property type="match status" value="1"/>
</dbReference>
<dbReference type="AlphaFoldDB" id="A0A835BUM6"/>
<proteinExistence type="predicted"/>
<evidence type="ECO:0000259" key="2">
    <source>
        <dbReference type="Pfam" id="PF00931"/>
    </source>
</evidence>
<feature type="domain" description="NB-ARC" evidence="2">
    <location>
        <begin position="136"/>
        <end position="300"/>
    </location>
</feature>
<dbReference type="Proteomes" id="UP000636709">
    <property type="component" value="Unassembled WGS sequence"/>
</dbReference>
<name>A0A835BUM6_9POAL</name>
<sequence length="499" mass="56841">MPTVCADVERLQRRLASGRHGMELPPNIVADLSRVARGLHRLQGVLTAAEKQPFEASRELRLRKIKQHVYDVEDILDDLEDGSIRGRKLQENSNLWSQSSDWLAYEDRTCDEDVFDKTAIIGRDNDKENLRALVLSNSEHNFSIIPIVGLGGLGKTVLAQLIFSDKDVRCNFDRHIWIDLNMSCNLHTIASKIISEANRTVEDMPQAEEEIEDNPQIIMNRLREVLNEKRCLIVLDGLWSTDEGQLLHLKKMLRGTENTKIIVTTCSENVAKLMHTNQLYKLGPLSEEHCWAVFSQRAFRGGVNSDFTRMGKQILNMCEGIPAVAHCLGSLMHDKGMGIWNDKKASLWKLERQFPFQVNMFSSIKQIYYNMPSALKSCLNHLSMFPKGSVVRMENLIRQWAALGILGSTHGSLPVYSQGKKYIHELLSVFFLEEPNQSSGYVFCSLRNCTKNPLHNLLNDKVNRIHEPKPMIWEIHLIDGYSLPFLFILVSKLCNGKST</sequence>
<dbReference type="PANTHER" id="PTHR36766:SF62">
    <property type="entry name" value="AAA+ ATPASE DOMAIN-CONTAINING PROTEIN"/>
    <property type="match status" value="1"/>
</dbReference>
<dbReference type="GO" id="GO:0043531">
    <property type="term" value="F:ADP binding"/>
    <property type="evidence" value="ECO:0007669"/>
    <property type="project" value="InterPro"/>
</dbReference>
<gene>
    <name evidence="4" type="ORF">HU200_029029</name>
</gene>
<dbReference type="InterPro" id="IPR002182">
    <property type="entry name" value="NB-ARC"/>
</dbReference>
<comment type="caution">
    <text evidence="4">The sequence shown here is derived from an EMBL/GenBank/DDBJ whole genome shotgun (WGS) entry which is preliminary data.</text>
</comment>
<evidence type="ECO:0000256" key="1">
    <source>
        <dbReference type="ARBA" id="ARBA00022821"/>
    </source>
</evidence>
<dbReference type="InterPro" id="IPR058922">
    <property type="entry name" value="WHD_DRP"/>
</dbReference>
<reference evidence="4" key="1">
    <citation type="submission" date="2020-07" db="EMBL/GenBank/DDBJ databases">
        <title>Genome sequence and genetic diversity analysis of an under-domesticated orphan crop, white fonio (Digitaria exilis).</title>
        <authorList>
            <person name="Bennetzen J.L."/>
            <person name="Chen S."/>
            <person name="Ma X."/>
            <person name="Wang X."/>
            <person name="Yssel A.E.J."/>
            <person name="Chaluvadi S.R."/>
            <person name="Johnson M."/>
            <person name="Gangashetty P."/>
            <person name="Hamidou F."/>
            <person name="Sanogo M.D."/>
            <person name="Zwaenepoel A."/>
            <person name="Wallace J."/>
            <person name="Van De Peer Y."/>
            <person name="Van Deynze A."/>
        </authorList>
    </citation>
    <scope>NUCLEOTIDE SEQUENCE</scope>
    <source>
        <tissue evidence="4">Leaves</tissue>
    </source>
</reference>
<dbReference type="SUPFAM" id="SSF52540">
    <property type="entry name" value="P-loop containing nucleoside triphosphate hydrolases"/>
    <property type="match status" value="1"/>
</dbReference>
<feature type="domain" description="Disease resistance protein winged helix" evidence="3">
    <location>
        <begin position="384"/>
        <end position="440"/>
    </location>
</feature>
<dbReference type="Gene3D" id="1.10.8.430">
    <property type="entry name" value="Helical domain of apoptotic protease-activating factors"/>
    <property type="match status" value="1"/>
</dbReference>
<evidence type="ECO:0000313" key="4">
    <source>
        <dbReference type="EMBL" id="KAF8711580.1"/>
    </source>
</evidence>